<dbReference type="InterPro" id="IPR015590">
    <property type="entry name" value="Aldehyde_DH_dom"/>
</dbReference>
<sequence length="503" mass="54195">MTAQLRPDAVTAQTFDLTNPATGELVGSYPVHSAEDVAGVVAAARAAQVWWAELGYAGRKQRLTRWVSWLAKHSDEICELGFRETGKPKGDVQFELMAGLDDIRWAARNAERVLKRRRVRPGAAMMNFEASVEYLPLGVAGVIAPWNFPFYTPLCGMAYALAAGNAAVVKPSEFSTATGVYAVESFHRANPDAPAGLVGWVSGFGPTGAALCNAGVDKIAFTGSVPTGRRVMQACSATLTPVLLELGGKDATIVAADADLDAAADALTWGGFWHAGQACVGVERVYVVESVREEFLRRMKERAERITVGLDELADYGPMTMPGQIDIVRRHVSDALERGGTALVGGLESIKAPYVHPIVLVDVPEDSAAVREETFGPVIVINTVPDVDEAVRRANASDFHLASSVFSASHGEQIAARLHAGGTTINSVMTFVGIPSLPFGGVGDSGFGRFHGDDGLREFSRPKATTRKKFGMGRELQQFPRAADQYKIVRRVLRLRFARRVKR</sequence>
<reference evidence="7" key="1">
    <citation type="submission" date="2022-05" db="EMBL/GenBank/DDBJ databases">
        <title>Jatrophihabitans sp. SB3-54 whole genome sequence.</title>
        <authorList>
            <person name="Suh M.K."/>
            <person name="Eom M.K."/>
            <person name="Kim J.S."/>
            <person name="Kim H.S."/>
            <person name="Do H.E."/>
            <person name="Shin Y.K."/>
            <person name="Lee J.-S."/>
        </authorList>
    </citation>
    <scope>NUCLEOTIDE SEQUENCE</scope>
    <source>
        <strain evidence="7">SB3-54</strain>
    </source>
</reference>
<dbReference type="InterPro" id="IPR016161">
    <property type="entry name" value="Ald_DH/histidinol_DH"/>
</dbReference>
<dbReference type="Proteomes" id="UP001164693">
    <property type="component" value="Chromosome"/>
</dbReference>
<dbReference type="SUPFAM" id="SSF53720">
    <property type="entry name" value="ALDH-like"/>
    <property type="match status" value="1"/>
</dbReference>
<evidence type="ECO:0000256" key="2">
    <source>
        <dbReference type="ARBA" id="ARBA00023002"/>
    </source>
</evidence>
<dbReference type="Gene3D" id="3.40.309.10">
    <property type="entry name" value="Aldehyde Dehydrogenase, Chain A, domain 2"/>
    <property type="match status" value="1"/>
</dbReference>
<evidence type="ECO:0000256" key="4">
    <source>
        <dbReference type="PROSITE-ProRule" id="PRU10007"/>
    </source>
</evidence>
<proteinExistence type="inferred from homology"/>
<dbReference type="InterPro" id="IPR016162">
    <property type="entry name" value="Ald_DH_N"/>
</dbReference>
<evidence type="ECO:0000313" key="7">
    <source>
        <dbReference type="EMBL" id="WAX57872.1"/>
    </source>
</evidence>
<dbReference type="InterPro" id="IPR016163">
    <property type="entry name" value="Ald_DH_C"/>
</dbReference>
<dbReference type="InterPro" id="IPR016160">
    <property type="entry name" value="Ald_DH_CS_CYS"/>
</dbReference>
<dbReference type="EMBL" id="CP097463">
    <property type="protein sequence ID" value="WAX57872.1"/>
    <property type="molecule type" value="Genomic_DNA"/>
</dbReference>
<dbReference type="Gene3D" id="3.40.605.10">
    <property type="entry name" value="Aldehyde Dehydrogenase, Chain A, domain 1"/>
    <property type="match status" value="1"/>
</dbReference>
<accession>A0ABY7K2T4</accession>
<dbReference type="PIRSF" id="PIRSF036492">
    <property type="entry name" value="ALDH"/>
    <property type="match status" value="1"/>
</dbReference>
<dbReference type="Pfam" id="PF00171">
    <property type="entry name" value="Aldedh"/>
    <property type="match status" value="1"/>
</dbReference>
<dbReference type="PANTHER" id="PTHR11699">
    <property type="entry name" value="ALDEHYDE DEHYDROGENASE-RELATED"/>
    <property type="match status" value="1"/>
</dbReference>
<dbReference type="InterPro" id="IPR029510">
    <property type="entry name" value="Ald_DH_CS_GLU"/>
</dbReference>
<dbReference type="PROSITE" id="PS00070">
    <property type="entry name" value="ALDEHYDE_DEHYDR_CYS"/>
    <property type="match status" value="1"/>
</dbReference>
<keyword evidence="2 3" id="KW-0560">Oxidoreductase</keyword>
<gene>
    <name evidence="7" type="ORF">M6B22_03690</name>
</gene>
<evidence type="ECO:0000256" key="1">
    <source>
        <dbReference type="ARBA" id="ARBA00009986"/>
    </source>
</evidence>
<keyword evidence="8" id="KW-1185">Reference proteome</keyword>
<dbReference type="CDD" id="cd07099">
    <property type="entry name" value="ALDH_DDALDH"/>
    <property type="match status" value="1"/>
</dbReference>
<feature type="domain" description="Aldehyde dehydrogenase" evidence="6">
    <location>
        <begin position="13"/>
        <end position="464"/>
    </location>
</feature>
<evidence type="ECO:0000256" key="3">
    <source>
        <dbReference type="PIRNR" id="PIRNR036492"/>
    </source>
</evidence>
<protein>
    <recommendedName>
        <fullName evidence="3">Aldehyde dehydrogenase</fullName>
    </recommendedName>
</protein>
<dbReference type="InterPro" id="IPR012394">
    <property type="entry name" value="Aldehyde_DH_NAD(P)"/>
</dbReference>
<organism evidence="7 8">
    <name type="scientific">Jatrophihabitans cynanchi</name>
    <dbReference type="NCBI Taxonomy" id="2944128"/>
    <lineage>
        <taxon>Bacteria</taxon>
        <taxon>Bacillati</taxon>
        <taxon>Actinomycetota</taxon>
        <taxon>Actinomycetes</taxon>
        <taxon>Jatrophihabitantales</taxon>
        <taxon>Jatrophihabitantaceae</taxon>
        <taxon>Jatrophihabitans</taxon>
    </lineage>
</organism>
<evidence type="ECO:0000259" key="6">
    <source>
        <dbReference type="Pfam" id="PF00171"/>
    </source>
</evidence>
<name>A0ABY7K2T4_9ACTN</name>
<evidence type="ECO:0000256" key="5">
    <source>
        <dbReference type="RuleBase" id="RU003345"/>
    </source>
</evidence>
<dbReference type="RefSeq" id="WP_269444421.1">
    <property type="nucleotide sequence ID" value="NZ_CP097463.1"/>
</dbReference>
<dbReference type="PROSITE" id="PS00687">
    <property type="entry name" value="ALDEHYDE_DEHYDR_GLU"/>
    <property type="match status" value="1"/>
</dbReference>
<comment type="similarity">
    <text evidence="1 3 5">Belongs to the aldehyde dehydrogenase family.</text>
</comment>
<evidence type="ECO:0000313" key="8">
    <source>
        <dbReference type="Proteomes" id="UP001164693"/>
    </source>
</evidence>
<feature type="active site" evidence="4">
    <location>
        <position position="245"/>
    </location>
</feature>